<name>A0A317XYV5_9BASI</name>
<gene>
    <name evidence="2" type="ORF">BCV70DRAFT_197688</name>
</gene>
<dbReference type="InterPro" id="IPR001279">
    <property type="entry name" value="Metallo-B-lactamas"/>
</dbReference>
<protein>
    <submittedName>
        <fullName evidence="2">Metallo-hydrolase/oxidoreductase</fullName>
    </submittedName>
</protein>
<dbReference type="EMBL" id="KZ819188">
    <property type="protein sequence ID" value="PWZ03476.1"/>
    <property type="molecule type" value="Genomic_DNA"/>
</dbReference>
<dbReference type="Pfam" id="PF12706">
    <property type="entry name" value="Lactamase_B_2"/>
    <property type="match status" value="1"/>
</dbReference>
<dbReference type="Proteomes" id="UP000246740">
    <property type="component" value="Unassembled WGS sequence"/>
</dbReference>
<dbReference type="AlphaFoldDB" id="A0A317XYV5"/>
<dbReference type="GO" id="GO:0070290">
    <property type="term" value="F:N-acylphosphatidylethanolamine-specific phospholipase D activity"/>
    <property type="evidence" value="ECO:0007669"/>
    <property type="project" value="TreeGrafter"/>
</dbReference>
<dbReference type="SUPFAM" id="SSF56281">
    <property type="entry name" value="Metallo-hydrolase/oxidoreductase"/>
    <property type="match status" value="1"/>
</dbReference>
<keyword evidence="2" id="KW-0378">Hydrolase</keyword>
<dbReference type="Gene3D" id="3.60.15.10">
    <property type="entry name" value="Ribonuclease Z/Hydroxyacylglutathione hydrolase-like"/>
    <property type="match status" value="1"/>
</dbReference>
<dbReference type="PANTHER" id="PTHR15032:SF35">
    <property type="entry name" value="METALLO-BETA-LACTAMASE DOMAIN-CONTAINING PROTEIN"/>
    <property type="match status" value="1"/>
</dbReference>
<evidence type="ECO:0000313" key="3">
    <source>
        <dbReference type="Proteomes" id="UP000246740"/>
    </source>
</evidence>
<dbReference type="OrthoDB" id="332863at2759"/>
<keyword evidence="3" id="KW-1185">Reference proteome</keyword>
<proteinExistence type="predicted"/>
<dbReference type="InterPro" id="IPR036866">
    <property type="entry name" value="RibonucZ/Hydroxyglut_hydro"/>
</dbReference>
<evidence type="ECO:0000259" key="1">
    <source>
        <dbReference type="Pfam" id="PF12706"/>
    </source>
</evidence>
<dbReference type="GO" id="GO:0070292">
    <property type="term" value="P:N-acylphosphatidylethanolamine metabolic process"/>
    <property type="evidence" value="ECO:0007669"/>
    <property type="project" value="TreeGrafter"/>
</dbReference>
<sequence length="548" mass="61745">MLPTKPNQLKSAIITAATVYCTGWGIYYLAQETVRRSHLRSRKKRYPLRAPLLPPHTVVSGARIASRVGVFSRNPSSTSHLGDGHLSQNGHADAKAKELETQAAKEQLRRDSLLETEVSTQAVSSQERRDWHGGASDVELAAIHRRFSSLKILGRYANVVPEWREQGAWEWVFWKCFYSLFYQPRIWWDGGLARDLRSAEGRAKVEALLPVEAVDWALLATEVPTSLGGYTVRDNADANPASPASLLRERNVPRVAASHANTFTWIGQSTCLVQIEGITILTDPVFGDQPVTSVFSPRRMRPMPCSFDDVLANVPVDVVLLTHNHFDHLDVSILHRFPSNVQFIVPVGLTSLLTKYGVRKECIHEIDWWDKGKLDIDVPILEKNGVLGSRTRRFDVTAVPASHWSARSPLDTNTTLWNSYAIRVTKLEDPQNRQASPRSLFFCGDTGYSPSLFTAIGRALGPFDMSCIPIGSYGPRWHMQIQHMHVVESVQVTRDIGSKRGFAMHWGTWQMSDERWDDPHRELHEELQKTGEDPQRLLTVPFGKVHTL</sequence>
<reference evidence="2 3" key="1">
    <citation type="journal article" date="2018" name="Mol. Biol. Evol.">
        <title>Broad Genomic Sampling Reveals a Smut Pathogenic Ancestry of the Fungal Clade Ustilaginomycotina.</title>
        <authorList>
            <person name="Kijpornyongpan T."/>
            <person name="Mondo S.J."/>
            <person name="Barry K."/>
            <person name="Sandor L."/>
            <person name="Lee J."/>
            <person name="Lipzen A."/>
            <person name="Pangilinan J."/>
            <person name="LaButti K."/>
            <person name="Hainaut M."/>
            <person name="Henrissat B."/>
            <person name="Grigoriev I.V."/>
            <person name="Spatafora J.W."/>
            <person name="Aime M.C."/>
        </authorList>
    </citation>
    <scope>NUCLEOTIDE SEQUENCE [LARGE SCALE GENOMIC DNA]</scope>
    <source>
        <strain evidence="2 3">MCA 3645</strain>
    </source>
</reference>
<dbReference type="GO" id="GO:0005737">
    <property type="term" value="C:cytoplasm"/>
    <property type="evidence" value="ECO:0007669"/>
    <property type="project" value="TreeGrafter"/>
</dbReference>
<organism evidence="2 3">
    <name type="scientific">Testicularia cyperi</name>
    <dbReference type="NCBI Taxonomy" id="1882483"/>
    <lineage>
        <taxon>Eukaryota</taxon>
        <taxon>Fungi</taxon>
        <taxon>Dikarya</taxon>
        <taxon>Basidiomycota</taxon>
        <taxon>Ustilaginomycotina</taxon>
        <taxon>Ustilaginomycetes</taxon>
        <taxon>Ustilaginales</taxon>
        <taxon>Anthracoideaceae</taxon>
        <taxon>Testicularia</taxon>
    </lineage>
</organism>
<evidence type="ECO:0000313" key="2">
    <source>
        <dbReference type="EMBL" id="PWZ03476.1"/>
    </source>
</evidence>
<feature type="domain" description="Metallo-beta-lactamase" evidence="1">
    <location>
        <begin position="280"/>
        <end position="506"/>
    </location>
</feature>
<dbReference type="InParanoid" id="A0A317XYV5"/>
<dbReference type="PANTHER" id="PTHR15032">
    <property type="entry name" value="N-ACYL-PHOSPHATIDYLETHANOLAMINE-HYDROLYZING PHOSPHOLIPASE D"/>
    <property type="match status" value="1"/>
</dbReference>
<accession>A0A317XYV5</accession>
<dbReference type="GO" id="GO:0070291">
    <property type="term" value="P:N-acylethanolamine metabolic process"/>
    <property type="evidence" value="ECO:0007669"/>
    <property type="project" value="TreeGrafter"/>
</dbReference>